<feature type="region of interest" description="Disordered" evidence="1">
    <location>
        <begin position="713"/>
        <end position="732"/>
    </location>
</feature>
<keyword evidence="3" id="KW-1185">Reference proteome</keyword>
<dbReference type="AlphaFoldDB" id="A0A1M6MWK0"/>
<dbReference type="SUPFAM" id="SSF81296">
    <property type="entry name" value="E set domains"/>
    <property type="match status" value="2"/>
</dbReference>
<accession>A0A1M6MWK0</accession>
<dbReference type="Proteomes" id="UP000184465">
    <property type="component" value="Unassembled WGS sequence"/>
</dbReference>
<dbReference type="OrthoDB" id="9802318at2"/>
<organism evidence="2 3">
    <name type="scientific">Paramaledivibacter caminithermalis (strain DSM 15212 / CIP 107654 / DViRD3)</name>
    <name type="common">Clostridium caminithermale</name>
    <dbReference type="NCBI Taxonomy" id="1121301"/>
    <lineage>
        <taxon>Bacteria</taxon>
        <taxon>Bacillati</taxon>
        <taxon>Bacillota</taxon>
        <taxon>Clostridia</taxon>
        <taxon>Peptostreptococcales</taxon>
        <taxon>Caminicellaceae</taxon>
        <taxon>Paramaledivibacter</taxon>
    </lineage>
</organism>
<feature type="compositionally biased region" description="Polar residues" evidence="1">
    <location>
        <begin position="714"/>
        <end position="732"/>
    </location>
</feature>
<dbReference type="Gene3D" id="2.60.40.10">
    <property type="entry name" value="Immunoglobulins"/>
    <property type="match status" value="2"/>
</dbReference>
<proteinExistence type="predicted"/>
<dbReference type="RefSeq" id="WP_073148427.1">
    <property type="nucleotide sequence ID" value="NZ_FRAG01000013.1"/>
</dbReference>
<gene>
    <name evidence="2" type="ORF">SAMN02745912_01451</name>
</gene>
<evidence type="ECO:0000256" key="1">
    <source>
        <dbReference type="SAM" id="MobiDB-lite"/>
    </source>
</evidence>
<dbReference type="InterPro" id="IPR014756">
    <property type="entry name" value="Ig_E-set"/>
</dbReference>
<dbReference type="STRING" id="1121301.SAMN02745912_01451"/>
<evidence type="ECO:0000313" key="2">
    <source>
        <dbReference type="EMBL" id="SHJ87857.1"/>
    </source>
</evidence>
<sequence length="732" mass="81860">MKTTSKKYLSFLLILILVFSQISIAFGSEKSTLKADIITANTTQSHGYYTIIITIPKGNAASLMKLYENNGVVKTERLNSNSKTVKIIYYPVVDKAPGTYTYKCELLDTSQIIFSQEITVTVTPGGPYMATGVPAIPQLSKDKWNGEADYNIEMNIWWGNNGYAWLLYENNELIYAEDLTDNSPNKQIASKAFTGKTNGTYTYQCELVNAYGATSSSTLDYTVNVPGGEPELPITGPAQTEPAYGYVVVSEDDKQFEWLFYISNPNKKYVWDGTSFDVWAISFDTTSDISSVEGCDSFIKKGNTVTINLKGYERVFPYDTTRTIRVKGNKSGNIINPQNIKVNLMRGDIPYPQYTGLPSSWYKGKTDLKLSDLVADSSAYYNTGVAPSTDHLIAYNPVSDTQLIIAEPHSVNYPVNGVEGLRMWVPSKFIAMGLGFAKETFRINPHYMCGLGTKENFTFGLVPASTGSTTNPVVIDGETWYWPIQKEHPDGPFQQEAGNFNECKGEYPDYLSPDAKHDEYTKLITGDPNDAKFATAAISSAISLTMTREFLYSIPKIKFKEFVENAADPWAEFVCINYAYNRGVYGFLQKGIFTEHRARALATTDFAAEFGLSGFASHVENVRAMIEAANADTTHIYDSQLTWDDFEAFFKELRLFYRQGVPTDAEWNAMKEDVHRAFNVLAQHWGGSTVSLRYDFLTLLRVAKAHLPYPDTPNPTGQNWADHINSSNQKLK</sequence>
<dbReference type="EMBL" id="FRAG01000013">
    <property type="protein sequence ID" value="SHJ87857.1"/>
    <property type="molecule type" value="Genomic_DNA"/>
</dbReference>
<protein>
    <submittedName>
        <fullName evidence="2">Uncharacterized protein</fullName>
    </submittedName>
</protein>
<reference evidence="2 3" key="1">
    <citation type="submission" date="2016-11" db="EMBL/GenBank/DDBJ databases">
        <authorList>
            <person name="Jaros S."/>
            <person name="Januszkiewicz K."/>
            <person name="Wedrychowicz H."/>
        </authorList>
    </citation>
    <scope>NUCLEOTIDE SEQUENCE [LARGE SCALE GENOMIC DNA]</scope>
    <source>
        <strain evidence="2 3">DSM 15212</strain>
    </source>
</reference>
<evidence type="ECO:0000313" key="3">
    <source>
        <dbReference type="Proteomes" id="UP000184465"/>
    </source>
</evidence>
<dbReference type="InterPro" id="IPR013783">
    <property type="entry name" value="Ig-like_fold"/>
</dbReference>
<name>A0A1M6MWK0_PARC5</name>